<organism evidence="1 2">
    <name type="scientific">Candidatus Scatousia excrementipullorum</name>
    <dbReference type="NCBI Taxonomy" id="2840936"/>
    <lineage>
        <taxon>Bacteria</taxon>
        <taxon>Candidatus Scatousia</taxon>
    </lineage>
</organism>
<dbReference type="AlphaFoldDB" id="A0A9D9DQ87"/>
<dbReference type="EMBL" id="JADIND010000086">
    <property type="protein sequence ID" value="MBO8430531.1"/>
    <property type="molecule type" value="Genomic_DNA"/>
</dbReference>
<reference evidence="1" key="1">
    <citation type="submission" date="2020-10" db="EMBL/GenBank/DDBJ databases">
        <authorList>
            <person name="Gilroy R."/>
        </authorList>
    </citation>
    <scope>NUCLEOTIDE SEQUENCE</scope>
    <source>
        <strain evidence="1">10192</strain>
    </source>
</reference>
<accession>A0A9D9DQ87</accession>
<name>A0A9D9DQ87_9BACT</name>
<evidence type="ECO:0000313" key="1">
    <source>
        <dbReference type="EMBL" id="MBO8430531.1"/>
    </source>
</evidence>
<dbReference type="Proteomes" id="UP000823632">
    <property type="component" value="Unassembled WGS sequence"/>
</dbReference>
<proteinExistence type="predicted"/>
<sequence length="190" mass="20265">MLQISPITFTSNERLSNRKLSDDQREDIRDTAVAGGAAGAGYTAAKGGGLNMAKKLKNASSSSAKVTGDLKNGMQTLRESQKAVTGLAKDANGIFKNFKINAQKFADNMLNSLKNMKAGKLVQRFVKTPVVKFGCKVCGGFLAGCVLVSGLGTLYNNTTKVVNHYAPQLADNLNTLTDHCNKSSENDDNE</sequence>
<comment type="caution">
    <text evidence="1">The sequence shown here is derived from an EMBL/GenBank/DDBJ whole genome shotgun (WGS) entry which is preliminary data.</text>
</comment>
<evidence type="ECO:0000313" key="2">
    <source>
        <dbReference type="Proteomes" id="UP000823632"/>
    </source>
</evidence>
<reference evidence="1" key="2">
    <citation type="journal article" date="2021" name="PeerJ">
        <title>Extensive microbial diversity within the chicken gut microbiome revealed by metagenomics and culture.</title>
        <authorList>
            <person name="Gilroy R."/>
            <person name="Ravi A."/>
            <person name="Getino M."/>
            <person name="Pursley I."/>
            <person name="Horton D.L."/>
            <person name="Alikhan N.F."/>
            <person name="Baker D."/>
            <person name="Gharbi K."/>
            <person name="Hall N."/>
            <person name="Watson M."/>
            <person name="Adriaenssens E.M."/>
            <person name="Foster-Nyarko E."/>
            <person name="Jarju S."/>
            <person name="Secka A."/>
            <person name="Antonio M."/>
            <person name="Oren A."/>
            <person name="Chaudhuri R.R."/>
            <person name="La Ragione R."/>
            <person name="Hildebrand F."/>
            <person name="Pallen M.J."/>
        </authorList>
    </citation>
    <scope>NUCLEOTIDE SEQUENCE</scope>
    <source>
        <strain evidence="1">10192</strain>
    </source>
</reference>
<protein>
    <submittedName>
        <fullName evidence="1">Uncharacterized protein</fullName>
    </submittedName>
</protein>
<gene>
    <name evidence="1" type="ORF">IAC76_04020</name>
</gene>